<proteinExistence type="predicted"/>
<accession>A0AAN9AGF5</accession>
<feature type="non-terminal residue" evidence="1">
    <location>
        <position position="1"/>
    </location>
</feature>
<keyword evidence="2" id="KW-1185">Reference proteome</keyword>
<evidence type="ECO:0000313" key="2">
    <source>
        <dbReference type="Proteomes" id="UP001381693"/>
    </source>
</evidence>
<dbReference type="Proteomes" id="UP001381693">
    <property type="component" value="Unassembled WGS sequence"/>
</dbReference>
<reference evidence="1 2" key="1">
    <citation type="submission" date="2023-11" db="EMBL/GenBank/DDBJ databases">
        <title>Halocaridina rubra genome assembly.</title>
        <authorList>
            <person name="Smith C."/>
        </authorList>
    </citation>
    <scope>NUCLEOTIDE SEQUENCE [LARGE SCALE GENOMIC DNA]</scope>
    <source>
        <strain evidence="1">EP-1</strain>
        <tissue evidence="1">Whole</tissue>
    </source>
</reference>
<protein>
    <submittedName>
        <fullName evidence="1">Uncharacterized protein</fullName>
    </submittedName>
</protein>
<sequence length="63" mass="6782">FIGRHPPGSVSQSPHQFIVRAVGCKQAKCGSQPHTRLRCRTQPSPAEIAETHTGIIAPALPWA</sequence>
<name>A0AAN9AGF5_HALRR</name>
<organism evidence="1 2">
    <name type="scientific">Halocaridina rubra</name>
    <name type="common">Hawaiian red shrimp</name>
    <dbReference type="NCBI Taxonomy" id="373956"/>
    <lineage>
        <taxon>Eukaryota</taxon>
        <taxon>Metazoa</taxon>
        <taxon>Ecdysozoa</taxon>
        <taxon>Arthropoda</taxon>
        <taxon>Crustacea</taxon>
        <taxon>Multicrustacea</taxon>
        <taxon>Malacostraca</taxon>
        <taxon>Eumalacostraca</taxon>
        <taxon>Eucarida</taxon>
        <taxon>Decapoda</taxon>
        <taxon>Pleocyemata</taxon>
        <taxon>Caridea</taxon>
        <taxon>Atyoidea</taxon>
        <taxon>Atyidae</taxon>
        <taxon>Halocaridina</taxon>
    </lineage>
</organism>
<comment type="caution">
    <text evidence="1">The sequence shown here is derived from an EMBL/GenBank/DDBJ whole genome shotgun (WGS) entry which is preliminary data.</text>
</comment>
<dbReference type="AlphaFoldDB" id="A0AAN9AGF5"/>
<gene>
    <name evidence="1" type="ORF">SK128_001929</name>
</gene>
<dbReference type="EMBL" id="JAXCGZ010000196">
    <property type="protein sequence ID" value="KAK7086427.1"/>
    <property type="molecule type" value="Genomic_DNA"/>
</dbReference>
<evidence type="ECO:0000313" key="1">
    <source>
        <dbReference type="EMBL" id="KAK7086427.1"/>
    </source>
</evidence>